<evidence type="ECO:0000313" key="1">
    <source>
        <dbReference type="EMBL" id="GGJ89982.1"/>
    </source>
</evidence>
<protein>
    <recommendedName>
        <fullName evidence="3">DUF3509 domain-containing protein</fullName>
    </recommendedName>
</protein>
<dbReference type="RefSeq" id="WP_188982485.1">
    <property type="nucleotide sequence ID" value="NZ_BMPO01000003.1"/>
</dbReference>
<reference evidence="1" key="1">
    <citation type="journal article" date="2014" name="Int. J. Syst. Evol. Microbiol.">
        <title>Complete genome sequence of Corynebacterium casei LMG S-19264T (=DSM 44701T), isolated from a smear-ripened cheese.</title>
        <authorList>
            <consortium name="US DOE Joint Genome Institute (JGI-PGF)"/>
            <person name="Walter F."/>
            <person name="Albersmeier A."/>
            <person name="Kalinowski J."/>
            <person name="Ruckert C."/>
        </authorList>
    </citation>
    <scope>NUCLEOTIDE SEQUENCE</scope>
    <source>
        <strain evidence="1">JCM 30078</strain>
    </source>
</reference>
<evidence type="ECO:0008006" key="3">
    <source>
        <dbReference type="Google" id="ProtNLM"/>
    </source>
</evidence>
<organism evidence="1 2">
    <name type="scientific">Pseudomonas matsuisoli</name>
    <dbReference type="NCBI Taxonomy" id="1515666"/>
    <lineage>
        <taxon>Bacteria</taxon>
        <taxon>Pseudomonadati</taxon>
        <taxon>Pseudomonadota</taxon>
        <taxon>Gammaproteobacteria</taxon>
        <taxon>Pseudomonadales</taxon>
        <taxon>Pseudomonadaceae</taxon>
        <taxon>Pseudomonas</taxon>
    </lineage>
</organism>
<proteinExistence type="predicted"/>
<dbReference type="Pfam" id="PF12021">
    <property type="entry name" value="DUF3509"/>
    <property type="match status" value="1"/>
</dbReference>
<gene>
    <name evidence="1" type="ORF">GCM10009304_14400</name>
</gene>
<dbReference type="Proteomes" id="UP000635983">
    <property type="component" value="Unassembled WGS sequence"/>
</dbReference>
<evidence type="ECO:0000313" key="2">
    <source>
        <dbReference type="Proteomes" id="UP000635983"/>
    </source>
</evidence>
<reference evidence="1" key="2">
    <citation type="submission" date="2020-09" db="EMBL/GenBank/DDBJ databases">
        <authorList>
            <person name="Sun Q."/>
            <person name="Ohkuma M."/>
        </authorList>
    </citation>
    <scope>NUCLEOTIDE SEQUENCE</scope>
    <source>
        <strain evidence="1">JCM 30078</strain>
    </source>
</reference>
<keyword evidence="2" id="KW-1185">Reference proteome</keyword>
<accession>A0A917PSG1</accession>
<dbReference type="AlphaFoldDB" id="A0A917PSG1"/>
<comment type="caution">
    <text evidence="1">The sequence shown here is derived from an EMBL/GenBank/DDBJ whole genome shotgun (WGS) entry which is preliminary data.</text>
</comment>
<sequence>MTSIVQHIISSFPDYSIASKQRPDGFLLEFTRADNSIEFRRVLPKQCASQTDTDAFIHGVRRDLALLNGQVPPRDSLRKLRNIGLPSYM</sequence>
<dbReference type="InterPro" id="IPR021898">
    <property type="entry name" value="DUF3509"/>
</dbReference>
<dbReference type="EMBL" id="BMPO01000003">
    <property type="protein sequence ID" value="GGJ89982.1"/>
    <property type="molecule type" value="Genomic_DNA"/>
</dbReference>
<name>A0A917PSG1_9PSED</name>